<gene>
    <name evidence="4" type="primary">LOC119632837</name>
</gene>
<dbReference type="GO" id="GO:0007399">
    <property type="term" value="P:nervous system development"/>
    <property type="evidence" value="ECO:0007669"/>
    <property type="project" value="TreeGrafter"/>
</dbReference>
<dbReference type="GO" id="GO:0005085">
    <property type="term" value="F:guanyl-nucleotide exchange factor activity"/>
    <property type="evidence" value="ECO:0007669"/>
    <property type="project" value="InterPro"/>
</dbReference>
<name>A0A8U0W931_9MUSC</name>
<dbReference type="SMART" id="SM00325">
    <property type="entry name" value="RhoGEF"/>
    <property type="match status" value="1"/>
</dbReference>
<dbReference type="CDD" id="cd17732">
    <property type="entry name" value="BRCT_Ect2_rpt2"/>
    <property type="match status" value="1"/>
</dbReference>
<dbReference type="InterPro" id="IPR035899">
    <property type="entry name" value="DBL_dom_sf"/>
</dbReference>
<dbReference type="SUPFAM" id="SSF48065">
    <property type="entry name" value="DBL homology domain (DH-domain)"/>
    <property type="match status" value="1"/>
</dbReference>
<dbReference type="RefSeq" id="XP_037881887.1">
    <property type="nucleotide sequence ID" value="XM_038025959.1"/>
</dbReference>
<dbReference type="GO" id="GO:0005938">
    <property type="term" value="C:cell cortex"/>
    <property type="evidence" value="ECO:0007669"/>
    <property type="project" value="TreeGrafter"/>
</dbReference>
<dbReference type="SMART" id="SM00292">
    <property type="entry name" value="BRCT"/>
    <property type="match status" value="2"/>
</dbReference>
<evidence type="ECO:0000313" key="4">
    <source>
        <dbReference type="RefSeq" id="XP_037881887.1"/>
    </source>
</evidence>
<dbReference type="PROSITE" id="PS50172">
    <property type="entry name" value="BRCT"/>
    <property type="match status" value="2"/>
</dbReference>
<dbReference type="InterPro" id="IPR001357">
    <property type="entry name" value="BRCT_dom"/>
</dbReference>
<dbReference type="Proteomes" id="UP000092443">
    <property type="component" value="Unplaced"/>
</dbReference>
<dbReference type="InterPro" id="IPR049396">
    <property type="entry name" value="ECT2_BRCT0"/>
</dbReference>
<dbReference type="Pfam" id="PF00621">
    <property type="entry name" value="RhoGEF"/>
    <property type="match status" value="1"/>
</dbReference>
<dbReference type="SUPFAM" id="SSF52113">
    <property type="entry name" value="BRCT domain"/>
    <property type="match status" value="2"/>
</dbReference>
<dbReference type="InterPro" id="IPR000219">
    <property type="entry name" value="DH_dom"/>
</dbReference>
<feature type="domain" description="BRCT" evidence="2">
    <location>
        <begin position="194"/>
        <end position="282"/>
    </location>
</feature>
<accession>A0A8U0W931</accession>
<dbReference type="InterPro" id="IPR036420">
    <property type="entry name" value="BRCT_dom_sf"/>
</dbReference>
<keyword evidence="3" id="KW-1185">Reference proteome</keyword>
<dbReference type="PANTHER" id="PTHR16777:SF2">
    <property type="entry name" value="PROTEIN ECT2"/>
    <property type="match status" value="1"/>
</dbReference>
<dbReference type="InterPro" id="IPR026817">
    <property type="entry name" value="Ect2"/>
</dbReference>
<evidence type="ECO:0000259" key="2">
    <source>
        <dbReference type="PROSITE" id="PS50172"/>
    </source>
</evidence>
<dbReference type="KEGG" id="gfs:119632837"/>
<dbReference type="GO" id="GO:0005096">
    <property type="term" value="F:GTPase activator activity"/>
    <property type="evidence" value="ECO:0007669"/>
    <property type="project" value="InterPro"/>
</dbReference>
<dbReference type="PANTHER" id="PTHR16777">
    <property type="entry name" value="PROTEIN ECT2"/>
    <property type="match status" value="1"/>
</dbReference>
<dbReference type="PROSITE" id="PS50010">
    <property type="entry name" value="DH_2"/>
    <property type="match status" value="1"/>
</dbReference>
<dbReference type="GeneID" id="119632837"/>
<feature type="domain" description="BRCT" evidence="2">
    <location>
        <begin position="98"/>
        <end position="184"/>
    </location>
</feature>
<dbReference type="Pfam" id="PF21243">
    <property type="entry name" value="ECT2_BRCT0"/>
    <property type="match status" value="1"/>
</dbReference>
<evidence type="ECO:0000259" key="1">
    <source>
        <dbReference type="PROSITE" id="PS50010"/>
    </source>
</evidence>
<dbReference type="GO" id="GO:2000431">
    <property type="term" value="P:regulation of cytokinesis, actomyosin contractile ring assembly"/>
    <property type="evidence" value="ECO:0007669"/>
    <property type="project" value="InterPro"/>
</dbReference>
<proteinExistence type="predicted"/>
<dbReference type="CDD" id="cd00160">
    <property type="entry name" value="RhoGEF"/>
    <property type="match status" value="1"/>
</dbReference>
<dbReference type="Pfam" id="PF00533">
    <property type="entry name" value="BRCT"/>
    <property type="match status" value="1"/>
</dbReference>
<dbReference type="Pfam" id="PF12738">
    <property type="entry name" value="PTCB-BRCT"/>
    <property type="match status" value="1"/>
</dbReference>
<dbReference type="Gene3D" id="1.20.900.10">
    <property type="entry name" value="Dbl homology (DH) domain"/>
    <property type="match status" value="1"/>
</dbReference>
<evidence type="ECO:0000313" key="3">
    <source>
        <dbReference type="Proteomes" id="UP000092443"/>
    </source>
</evidence>
<sequence>MSVSASTPVNIRICLVGEVAKDKSCCEAARTFGVPVITSETGLELIADNDWRTYFVLEDFETPIYTALLETKQSILGPPAIIQIAALRGGLKEYPRPVYNYAMNSIVACFTGVRSKEELKKLVNFIHAMGGGIRKDIMNVGLTHLISTHSGGDKYEYAKTFGLTVVRPAWVYAAWEQRDQLEFRADTEEFSNKYKLKCFEGQKICFVGFPADEHKLMLEMLETNGGVHVELGDPECSHIVVGQHATPVKPESKSNRTHILKSDWFWYTIKNGYAIEKNYLFDDSLYSVAQCESLAYKETVIKKSSMRFIYFMEFYTTESNYVGILDTIINVFKIPLEESVEDNDALLNEFKIKAIFDNFLPIHEVHQSLFAHLGVIRAKWSEDCLIGDIILQHRGDLIKAYRPYVNFFDQMKETLIQSERKHPRFQEFLKINEAKPVCNRQRLQDLMICPVQHLPRIQLLLNNILKHTNQNNPDYLRLEDALKAIKEVIMEINKYKCETESPKVGRVFSFRKTRSNLKRAVSIVRTSLFGSPQLPPRRSVSCE</sequence>
<dbReference type="Gene3D" id="3.40.50.10190">
    <property type="entry name" value="BRCT domain"/>
    <property type="match status" value="3"/>
</dbReference>
<organism evidence="3 4">
    <name type="scientific">Glossina fuscipes</name>
    <dbReference type="NCBI Taxonomy" id="7396"/>
    <lineage>
        <taxon>Eukaryota</taxon>
        <taxon>Metazoa</taxon>
        <taxon>Ecdysozoa</taxon>
        <taxon>Arthropoda</taxon>
        <taxon>Hexapoda</taxon>
        <taxon>Insecta</taxon>
        <taxon>Pterygota</taxon>
        <taxon>Neoptera</taxon>
        <taxon>Endopterygota</taxon>
        <taxon>Diptera</taxon>
        <taxon>Brachycera</taxon>
        <taxon>Muscomorpha</taxon>
        <taxon>Hippoboscoidea</taxon>
        <taxon>Glossinidae</taxon>
        <taxon>Glossina</taxon>
    </lineage>
</organism>
<feature type="domain" description="DH" evidence="1">
    <location>
        <begin position="306"/>
        <end position="495"/>
    </location>
</feature>
<protein>
    <submittedName>
        <fullName evidence="4">Protein ECT2-like</fullName>
    </submittedName>
</protein>
<dbReference type="AlphaFoldDB" id="A0A8U0W931"/>
<dbReference type="GO" id="GO:0000281">
    <property type="term" value="P:mitotic cytokinesis"/>
    <property type="evidence" value="ECO:0007669"/>
    <property type="project" value="TreeGrafter"/>
</dbReference>
<dbReference type="GO" id="GO:0005634">
    <property type="term" value="C:nucleus"/>
    <property type="evidence" value="ECO:0007669"/>
    <property type="project" value="InterPro"/>
</dbReference>
<reference evidence="4" key="1">
    <citation type="submission" date="2025-08" db="UniProtKB">
        <authorList>
            <consortium name="RefSeq"/>
        </authorList>
    </citation>
    <scope>IDENTIFICATION</scope>
    <source>
        <tissue evidence="4">Whole body pupa</tissue>
    </source>
</reference>